<organism evidence="2 3">
    <name type="scientific">Haloprofundus marisrubri</name>
    <dbReference type="NCBI Taxonomy" id="1514971"/>
    <lineage>
        <taxon>Archaea</taxon>
        <taxon>Methanobacteriati</taxon>
        <taxon>Methanobacteriota</taxon>
        <taxon>Stenosarchaea group</taxon>
        <taxon>Halobacteria</taxon>
        <taxon>Halobacteriales</taxon>
        <taxon>Haloferacaceae</taxon>
        <taxon>Haloprofundus</taxon>
    </lineage>
</organism>
<proteinExistence type="predicted"/>
<dbReference type="SUPFAM" id="SSF51658">
    <property type="entry name" value="Xylose isomerase-like"/>
    <property type="match status" value="1"/>
</dbReference>
<dbReference type="Proteomes" id="UP000054387">
    <property type="component" value="Unassembled WGS sequence"/>
</dbReference>
<protein>
    <submittedName>
        <fullName evidence="2">Xylose isomerase</fullName>
    </submittedName>
</protein>
<dbReference type="PANTHER" id="PTHR12110:SF21">
    <property type="entry name" value="XYLOSE ISOMERASE-LIKE TIM BARREL DOMAIN-CONTAINING PROTEIN"/>
    <property type="match status" value="1"/>
</dbReference>
<dbReference type="InterPro" id="IPR050312">
    <property type="entry name" value="IolE/XylAMocC-like"/>
</dbReference>
<dbReference type="Gene3D" id="3.20.20.150">
    <property type="entry name" value="Divalent-metal-dependent TIM barrel enzymes"/>
    <property type="match status" value="1"/>
</dbReference>
<dbReference type="InterPro" id="IPR036237">
    <property type="entry name" value="Xyl_isomerase-like_sf"/>
</dbReference>
<dbReference type="InterPro" id="IPR013022">
    <property type="entry name" value="Xyl_isomerase-like_TIM-brl"/>
</dbReference>
<comment type="caution">
    <text evidence="2">The sequence shown here is derived from an EMBL/GenBank/DDBJ whole genome shotgun (WGS) entry which is preliminary data.</text>
</comment>
<sequence length="262" mass="28953">MDARTGFVTQMNMDLDAAIEAAAEYDFDYVEVMMDGDAERRRLDDRADEIRSALDERGLGLQVHLPFGGIDLGSPFEHVRAGSVAEQKAAIDTAAALGAEKGVLHPTTGAWSPAWDRTSLRNNVLESVRELVAHAAEHEFEVCAENIPRSVFRTHEFPQLLAETKASMTLDTGHARMDGRDTGGIASFVEEHSSRISHVHLNDTRQASDEHLPFGAGNLGFERIFGAFPADWTGTLSLEVFTFGYDYIETSKRHLDELLADY</sequence>
<keyword evidence="2" id="KW-0413">Isomerase</keyword>
<name>A0A0W1RB18_9EURY</name>
<dbReference type="AlphaFoldDB" id="A0A0W1RB18"/>
<dbReference type="EMBL" id="LOPU01000018">
    <property type="protein sequence ID" value="KTG10293.1"/>
    <property type="molecule type" value="Genomic_DNA"/>
</dbReference>
<dbReference type="STRING" id="1514971.AUR64_12005"/>
<dbReference type="OrthoDB" id="372143at2157"/>
<reference evidence="2 3" key="1">
    <citation type="submission" date="2015-12" db="EMBL/GenBank/DDBJ databases">
        <title>Haloprofundus marisrubri gen. nov., sp. nov., an extremely halophilic archaeon isolated from the Discovery deep brine-seawater interface in the Red Sea.</title>
        <authorList>
            <person name="Zhang G."/>
            <person name="Stingl U."/>
            <person name="Rashid M."/>
        </authorList>
    </citation>
    <scope>NUCLEOTIDE SEQUENCE [LARGE SCALE GENOMIC DNA]</scope>
    <source>
        <strain evidence="2 3">SB9</strain>
    </source>
</reference>
<evidence type="ECO:0000313" key="3">
    <source>
        <dbReference type="Proteomes" id="UP000054387"/>
    </source>
</evidence>
<gene>
    <name evidence="2" type="ORF">AUR64_12005</name>
</gene>
<dbReference type="GO" id="GO:0016853">
    <property type="term" value="F:isomerase activity"/>
    <property type="evidence" value="ECO:0007669"/>
    <property type="project" value="UniProtKB-KW"/>
</dbReference>
<dbReference type="PANTHER" id="PTHR12110">
    <property type="entry name" value="HYDROXYPYRUVATE ISOMERASE"/>
    <property type="match status" value="1"/>
</dbReference>
<keyword evidence="3" id="KW-1185">Reference proteome</keyword>
<accession>A0A0W1RB18</accession>
<evidence type="ECO:0000313" key="2">
    <source>
        <dbReference type="EMBL" id="KTG10293.1"/>
    </source>
</evidence>
<evidence type="ECO:0000259" key="1">
    <source>
        <dbReference type="Pfam" id="PF01261"/>
    </source>
</evidence>
<dbReference type="Pfam" id="PF01261">
    <property type="entry name" value="AP_endonuc_2"/>
    <property type="match status" value="1"/>
</dbReference>
<dbReference type="RefSeq" id="WP_058581648.1">
    <property type="nucleotide sequence ID" value="NZ_LOPU01000018.1"/>
</dbReference>
<feature type="domain" description="Xylose isomerase-like TIM barrel" evidence="1">
    <location>
        <begin position="19"/>
        <end position="243"/>
    </location>
</feature>